<sequence length="52" mass="5898">MGCEILFPANIILMFSRKDPLEIPSLSFEKTSTNSQVQSERICVLINVEKIN</sequence>
<accession>A0A2P2NFP2</accession>
<reference evidence="1" key="1">
    <citation type="submission" date="2018-02" db="EMBL/GenBank/DDBJ databases">
        <title>Rhizophora mucronata_Transcriptome.</title>
        <authorList>
            <person name="Meera S.P."/>
            <person name="Sreeshan A."/>
            <person name="Augustine A."/>
        </authorList>
    </citation>
    <scope>NUCLEOTIDE SEQUENCE</scope>
    <source>
        <tissue evidence="1">Leaf</tissue>
    </source>
</reference>
<protein>
    <submittedName>
        <fullName evidence="1">Uncharacterized protein</fullName>
    </submittedName>
</protein>
<evidence type="ECO:0000313" key="1">
    <source>
        <dbReference type="EMBL" id="MBX41306.1"/>
    </source>
</evidence>
<proteinExistence type="predicted"/>
<dbReference type="AlphaFoldDB" id="A0A2P2NFP2"/>
<dbReference type="EMBL" id="GGEC01060822">
    <property type="protein sequence ID" value="MBX41306.1"/>
    <property type="molecule type" value="Transcribed_RNA"/>
</dbReference>
<name>A0A2P2NFP2_RHIMU</name>
<organism evidence="1">
    <name type="scientific">Rhizophora mucronata</name>
    <name type="common">Asiatic mangrove</name>
    <dbReference type="NCBI Taxonomy" id="61149"/>
    <lineage>
        <taxon>Eukaryota</taxon>
        <taxon>Viridiplantae</taxon>
        <taxon>Streptophyta</taxon>
        <taxon>Embryophyta</taxon>
        <taxon>Tracheophyta</taxon>
        <taxon>Spermatophyta</taxon>
        <taxon>Magnoliopsida</taxon>
        <taxon>eudicotyledons</taxon>
        <taxon>Gunneridae</taxon>
        <taxon>Pentapetalae</taxon>
        <taxon>rosids</taxon>
        <taxon>fabids</taxon>
        <taxon>Malpighiales</taxon>
        <taxon>Rhizophoraceae</taxon>
        <taxon>Rhizophora</taxon>
    </lineage>
</organism>